<proteinExistence type="predicted"/>
<evidence type="ECO:0000313" key="2">
    <source>
        <dbReference type="Proteomes" id="UP000001471"/>
    </source>
</evidence>
<dbReference type="HOGENOM" id="CLU_671111_0_0_1"/>
<dbReference type="Gene3D" id="3.60.10.10">
    <property type="entry name" value="Endonuclease/exonuclease/phosphatase"/>
    <property type="match status" value="1"/>
</dbReference>
<dbReference type="OrthoDB" id="5215882at2759"/>
<dbReference type="SUPFAM" id="SSF56219">
    <property type="entry name" value="DNase I-like"/>
    <property type="match status" value="1"/>
</dbReference>
<name>B2W223_PYRTR</name>
<reference evidence="2" key="1">
    <citation type="journal article" date="2013" name="G3 (Bethesda)">
        <title>Comparative genomics of a plant-pathogenic fungus, Pyrenophora tritici-repentis, reveals transduplication and the impact of repeat elements on pathogenicity and population divergence.</title>
        <authorList>
            <person name="Manning V.A."/>
            <person name="Pandelova I."/>
            <person name="Dhillon B."/>
            <person name="Wilhelm L.J."/>
            <person name="Goodwin S.B."/>
            <person name="Berlin A.M."/>
            <person name="Figueroa M."/>
            <person name="Freitag M."/>
            <person name="Hane J.K."/>
            <person name="Henrissat B."/>
            <person name="Holman W.H."/>
            <person name="Kodira C.D."/>
            <person name="Martin J."/>
            <person name="Oliver R.P."/>
            <person name="Robbertse B."/>
            <person name="Schackwitz W."/>
            <person name="Schwartz D.C."/>
            <person name="Spatafora J.W."/>
            <person name="Turgeon B.G."/>
            <person name="Yandava C."/>
            <person name="Young S."/>
            <person name="Zhou S."/>
            <person name="Zeng Q."/>
            <person name="Grigoriev I.V."/>
            <person name="Ma L.-J."/>
            <person name="Ciuffetti L.M."/>
        </authorList>
    </citation>
    <scope>NUCLEOTIDE SEQUENCE [LARGE SCALE GENOMIC DNA]</scope>
    <source>
        <strain evidence="2">Pt-1C-BFP</strain>
    </source>
</reference>
<organism evidence="1 2">
    <name type="scientific">Pyrenophora tritici-repentis (strain Pt-1C-BFP)</name>
    <name type="common">Wheat tan spot fungus</name>
    <name type="synonym">Drechslera tritici-repentis</name>
    <dbReference type="NCBI Taxonomy" id="426418"/>
    <lineage>
        <taxon>Eukaryota</taxon>
        <taxon>Fungi</taxon>
        <taxon>Dikarya</taxon>
        <taxon>Ascomycota</taxon>
        <taxon>Pezizomycotina</taxon>
        <taxon>Dothideomycetes</taxon>
        <taxon>Pleosporomycetidae</taxon>
        <taxon>Pleosporales</taxon>
        <taxon>Pleosporineae</taxon>
        <taxon>Pleosporaceae</taxon>
        <taxon>Pyrenophora</taxon>
    </lineage>
</organism>
<dbReference type="InterPro" id="IPR036691">
    <property type="entry name" value="Endo/exonu/phosph_ase_sf"/>
</dbReference>
<evidence type="ECO:0000313" key="1">
    <source>
        <dbReference type="EMBL" id="EDU46309.1"/>
    </source>
</evidence>
<dbReference type="AlphaFoldDB" id="B2W223"/>
<sequence length="410" mass="47235">MSSIKSQDITLGNVFEQTKYYFFGCVSCQLLARTPRTTGDVDVVIENSSNALPDPHDWLDDEPLFWSKTNSQYVCATILEEEEDKDNILYQRRCFLEIDINAARWGSFPRFETIRNALVQLPEGCGLSLPRNELLKLKLAGWAEKSRREGPKKRNDTLDIVALQVAMYLEGEFLDQDTMTDNMKDGLKLWLQEMNDEAEWRPIGLRLHLTLLRLTRSREHYKFDFAVLSQIRTHIKSWWQQTPLPTTTASPTFQKWHNFDQEQWMPFVSHKFPRPGIRHQWAGSFRIIPGYSKIAGRGIIAGDFNPVPPEDDDLVRANDLTDAWTQLHPNSPGHTWGVYGEQSFPSNRFDKVALFNLSPSGMGILQTSELRFCSEKTSVDATESIPKAHFSDHLGLWCDVGWEEDRPRPE</sequence>
<dbReference type="EMBL" id="DS231617">
    <property type="protein sequence ID" value="EDU46309.1"/>
    <property type="molecule type" value="Genomic_DNA"/>
</dbReference>
<gene>
    <name evidence="1" type="ORF">PTRG_03471</name>
</gene>
<dbReference type="InParanoid" id="B2W223"/>
<accession>B2W223</accession>
<protein>
    <submittedName>
        <fullName evidence="1">Uncharacterized protein</fullName>
    </submittedName>
</protein>
<dbReference type="Proteomes" id="UP000001471">
    <property type="component" value="Unassembled WGS sequence"/>
</dbReference>